<dbReference type="Pfam" id="PF13302">
    <property type="entry name" value="Acetyltransf_3"/>
    <property type="match status" value="1"/>
</dbReference>
<dbReference type="PANTHER" id="PTHR43792">
    <property type="entry name" value="GNAT FAMILY, PUTATIVE (AFU_ORTHOLOGUE AFUA_3G00765)-RELATED-RELATED"/>
    <property type="match status" value="1"/>
</dbReference>
<dbReference type="InterPro" id="IPR016181">
    <property type="entry name" value="Acyl_CoA_acyltransferase"/>
</dbReference>
<gene>
    <name evidence="2" type="ORF">HMPREF1535_04545</name>
</gene>
<dbReference type="SUPFAM" id="SSF55729">
    <property type="entry name" value="Acyl-CoA N-acyltransferases (Nat)"/>
    <property type="match status" value="1"/>
</dbReference>
<dbReference type="PROSITE" id="PS51186">
    <property type="entry name" value="GNAT"/>
    <property type="match status" value="1"/>
</dbReference>
<evidence type="ECO:0000259" key="1">
    <source>
        <dbReference type="PROSITE" id="PS51186"/>
    </source>
</evidence>
<dbReference type="RefSeq" id="WP_052716767.1">
    <property type="nucleotide sequence ID" value="NZ_KQ033913.1"/>
</dbReference>
<name>A0A0F5IQC7_9BACT</name>
<dbReference type="GO" id="GO:0016747">
    <property type="term" value="F:acyltransferase activity, transferring groups other than amino-acyl groups"/>
    <property type="evidence" value="ECO:0007669"/>
    <property type="project" value="InterPro"/>
</dbReference>
<proteinExistence type="predicted"/>
<feature type="domain" description="N-acetyltransferase" evidence="1">
    <location>
        <begin position="30"/>
        <end position="167"/>
    </location>
</feature>
<accession>A0A0F5IQC7</accession>
<organism evidence="2 3">
    <name type="scientific">Parabacteroides goldsteinii DSM 19448 = WAL 12034</name>
    <dbReference type="NCBI Taxonomy" id="927665"/>
    <lineage>
        <taxon>Bacteria</taxon>
        <taxon>Pseudomonadati</taxon>
        <taxon>Bacteroidota</taxon>
        <taxon>Bacteroidia</taxon>
        <taxon>Bacteroidales</taxon>
        <taxon>Tannerellaceae</taxon>
        <taxon>Parabacteroides</taxon>
    </lineage>
</organism>
<evidence type="ECO:0000313" key="2">
    <source>
        <dbReference type="EMBL" id="KKB47688.1"/>
    </source>
</evidence>
<dbReference type="PANTHER" id="PTHR43792:SF1">
    <property type="entry name" value="N-ACETYLTRANSFERASE DOMAIN-CONTAINING PROTEIN"/>
    <property type="match status" value="1"/>
</dbReference>
<dbReference type="STRING" id="927665.HMPREF1535_04545"/>
<protein>
    <recommendedName>
        <fullName evidence="1">N-acetyltransferase domain-containing protein</fullName>
    </recommendedName>
</protein>
<comment type="caution">
    <text evidence="2">The sequence shown here is derived from an EMBL/GenBank/DDBJ whole genome shotgun (WGS) entry which is preliminary data.</text>
</comment>
<dbReference type="PATRIC" id="fig|927665.4.peg.4664"/>
<evidence type="ECO:0000313" key="3">
    <source>
        <dbReference type="Proteomes" id="UP000033047"/>
    </source>
</evidence>
<dbReference type="InterPro" id="IPR051531">
    <property type="entry name" value="N-acetyltransferase"/>
</dbReference>
<dbReference type="AlphaFoldDB" id="A0A0F5IQC7"/>
<dbReference type="HOGENOM" id="CLU_1592986_0_0_10"/>
<dbReference type="Gene3D" id="3.40.630.30">
    <property type="match status" value="1"/>
</dbReference>
<dbReference type="Proteomes" id="UP000033047">
    <property type="component" value="Unassembled WGS sequence"/>
</dbReference>
<sequence length="167" mass="19368">MKLFSELTIPDCCFLSLLQADSNSDLLNLITDREISKYLPGIANMETLESVNEIITLFERTYQEEQGALWGIYLSEDTLGGIIGISELKFEPIIFYALSQQYRNRGVMTLCVNAVTEYIHRQYITIKARIDDKNKASQRVLEKCGYKYETTLDYYFHHKNFFDSKSS</sequence>
<reference evidence="2 3" key="1">
    <citation type="submission" date="2013-04" db="EMBL/GenBank/DDBJ databases">
        <title>The Genome Sequence of Parabacteroides goldsteinii DSM 19448.</title>
        <authorList>
            <consortium name="The Broad Institute Genomics Platform"/>
            <person name="Earl A."/>
            <person name="Ward D."/>
            <person name="Feldgarden M."/>
            <person name="Gevers D."/>
            <person name="Martens E."/>
            <person name="Sakamoto M."/>
            <person name="Benno Y."/>
            <person name="Song Y."/>
            <person name="Liu C."/>
            <person name="Lee J."/>
            <person name="Bolanos M."/>
            <person name="Vaisanen M.L."/>
            <person name="Finegold S.M."/>
            <person name="Walker B."/>
            <person name="Young S."/>
            <person name="Zeng Q."/>
            <person name="Gargeya S."/>
            <person name="Fitzgerald M."/>
            <person name="Haas B."/>
            <person name="Abouelleil A."/>
            <person name="Allen A.W."/>
            <person name="Alvarado L."/>
            <person name="Arachchi H.M."/>
            <person name="Berlin A.M."/>
            <person name="Chapman S.B."/>
            <person name="Gainer-Dewar J."/>
            <person name="Goldberg J."/>
            <person name="Griggs A."/>
            <person name="Gujja S."/>
            <person name="Hansen M."/>
            <person name="Howarth C."/>
            <person name="Imamovic A."/>
            <person name="Ireland A."/>
            <person name="Larimer J."/>
            <person name="McCowan C."/>
            <person name="Murphy C."/>
            <person name="Pearson M."/>
            <person name="Poon T.W."/>
            <person name="Priest M."/>
            <person name="Roberts A."/>
            <person name="Saif S."/>
            <person name="Shea T."/>
            <person name="Sisk P."/>
            <person name="Sykes S."/>
            <person name="Wortman J."/>
            <person name="Nusbaum C."/>
            <person name="Birren B."/>
        </authorList>
    </citation>
    <scope>NUCLEOTIDE SEQUENCE [LARGE SCALE GENOMIC DNA]</scope>
    <source>
        <strain evidence="2 3">DSM 19448</strain>
    </source>
</reference>
<dbReference type="InterPro" id="IPR000182">
    <property type="entry name" value="GNAT_dom"/>
</dbReference>
<dbReference type="EMBL" id="AQHV01000025">
    <property type="protein sequence ID" value="KKB47688.1"/>
    <property type="molecule type" value="Genomic_DNA"/>
</dbReference>